<feature type="region of interest" description="Disordered" evidence="1">
    <location>
        <begin position="180"/>
        <end position="199"/>
    </location>
</feature>
<gene>
    <name evidence="2" type="ORF">P3T76_014219</name>
</gene>
<keyword evidence="3" id="KW-1185">Reference proteome</keyword>
<evidence type="ECO:0000313" key="3">
    <source>
        <dbReference type="Proteomes" id="UP001259832"/>
    </source>
</evidence>
<accession>A0AAD9G1J0</accession>
<proteinExistence type="predicted"/>
<evidence type="ECO:0008006" key="4">
    <source>
        <dbReference type="Google" id="ProtNLM"/>
    </source>
</evidence>
<name>A0AAD9G1J0_9STRA</name>
<protein>
    <recommendedName>
        <fullName evidence="4">Bzip transcription factor</fullName>
    </recommendedName>
</protein>
<evidence type="ECO:0000313" key="2">
    <source>
        <dbReference type="EMBL" id="KAK1930259.1"/>
    </source>
</evidence>
<reference evidence="2" key="1">
    <citation type="submission" date="2023-08" db="EMBL/GenBank/DDBJ databases">
        <title>Reference Genome Resource for the Citrus Pathogen Phytophthora citrophthora.</title>
        <authorList>
            <person name="Moller H."/>
            <person name="Coetzee B."/>
            <person name="Rose L.J."/>
            <person name="Van Niekerk J.M."/>
        </authorList>
    </citation>
    <scope>NUCLEOTIDE SEQUENCE</scope>
    <source>
        <strain evidence="2">STE-U-9442</strain>
    </source>
</reference>
<dbReference type="Proteomes" id="UP001259832">
    <property type="component" value="Unassembled WGS sequence"/>
</dbReference>
<dbReference type="AlphaFoldDB" id="A0AAD9G1J0"/>
<comment type="caution">
    <text evidence="2">The sequence shown here is derived from an EMBL/GenBank/DDBJ whole genome shotgun (WGS) entry which is preliminary data.</text>
</comment>
<sequence length="227" mass="25100">MSTTKVVAIMRDCMQVFASGVQTEQATFLQSAMRSDVQYGDLVGCDSILQHWACLLRYFNGAVPMEQFEFSVKLLEEDITVGLVRTMLTVRLTHRNLAAIFPHALTDTRVRLKLLQGPLLRLPLTVLFEFDEQGKISCYDPYIDFVNGLYAVLRSYEDVANVLNSGNIDTSGRIRGYQPSMATSGSGQSRHQLVSSCPNSSPDKLSVAFILSASEGTRYPGTDEQAA</sequence>
<organism evidence="2 3">
    <name type="scientific">Phytophthora citrophthora</name>
    <dbReference type="NCBI Taxonomy" id="4793"/>
    <lineage>
        <taxon>Eukaryota</taxon>
        <taxon>Sar</taxon>
        <taxon>Stramenopiles</taxon>
        <taxon>Oomycota</taxon>
        <taxon>Peronosporomycetes</taxon>
        <taxon>Peronosporales</taxon>
        <taxon>Peronosporaceae</taxon>
        <taxon>Phytophthora</taxon>
    </lineage>
</organism>
<evidence type="ECO:0000256" key="1">
    <source>
        <dbReference type="SAM" id="MobiDB-lite"/>
    </source>
</evidence>
<dbReference type="EMBL" id="JASMQC010000040">
    <property type="protein sequence ID" value="KAK1930259.1"/>
    <property type="molecule type" value="Genomic_DNA"/>
</dbReference>